<evidence type="ECO:0000256" key="8">
    <source>
        <dbReference type="ARBA" id="ARBA00022723"/>
    </source>
</evidence>
<keyword evidence="8 15" id="KW-0479">Metal-binding</keyword>
<evidence type="ECO:0000313" key="21">
    <source>
        <dbReference type="Proteomes" id="UP000799750"/>
    </source>
</evidence>
<dbReference type="SMART" id="SM00747">
    <property type="entry name" value="CFEM"/>
    <property type="match status" value="1"/>
</dbReference>
<proteinExistence type="inferred from homology"/>
<keyword evidence="17" id="KW-0812">Transmembrane</keyword>
<keyword evidence="7" id="KW-0336">GPI-anchor</keyword>
<keyword evidence="14" id="KW-0449">Lipoprotein</keyword>
<feature type="disulfide bond" evidence="15">
    <location>
        <begin position="40"/>
        <end position="47"/>
    </location>
</feature>
<comment type="similarity">
    <text evidence="3">Belongs to the RBT5 family.</text>
</comment>
<feature type="domain" description="CFEM" evidence="19">
    <location>
        <begin position="1"/>
        <end position="108"/>
    </location>
</feature>
<dbReference type="PROSITE" id="PS52012">
    <property type="entry name" value="CFEM"/>
    <property type="match status" value="1"/>
</dbReference>
<feature type="compositionally biased region" description="Pro residues" evidence="16">
    <location>
        <begin position="242"/>
        <end position="253"/>
    </location>
</feature>
<feature type="binding site" description="axial binding residue" evidence="15">
    <location>
        <position position="44"/>
    </location>
    <ligand>
        <name>heme</name>
        <dbReference type="ChEBI" id="CHEBI:30413"/>
    </ligand>
    <ligandPart>
        <name>Fe</name>
        <dbReference type="ChEBI" id="CHEBI:18248"/>
    </ligandPart>
</feature>
<dbReference type="PANTHER" id="PTHR37928:SF2">
    <property type="entry name" value="GPI ANCHORED CFEM DOMAIN PROTEIN (AFU_ORTHOLOGUE AFUA_6G10580)"/>
    <property type="match status" value="1"/>
</dbReference>
<evidence type="ECO:0000256" key="12">
    <source>
        <dbReference type="ARBA" id="ARBA00023157"/>
    </source>
</evidence>
<feature type="compositionally biased region" description="Polar residues" evidence="16">
    <location>
        <begin position="299"/>
        <end position="312"/>
    </location>
</feature>
<evidence type="ECO:0000256" key="4">
    <source>
        <dbReference type="ARBA" id="ARBA00022475"/>
    </source>
</evidence>
<name>A0A6A6RDC4_9PEZI</name>
<comment type="caution">
    <text evidence="15">Lacks conserved residue(s) required for the propagation of feature annotation.</text>
</comment>
<protein>
    <recommendedName>
        <fullName evidence="19">CFEM domain-containing protein</fullName>
    </recommendedName>
</protein>
<evidence type="ECO:0000256" key="6">
    <source>
        <dbReference type="ARBA" id="ARBA00022617"/>
    </source>
</evidence>
<evidence type="ECO:0000256" key="5">
    <source>
        <dbReference type="ARBA" id="ARBA00022525"/>
    </source>
</evidence>
<gene>
    <name evidence="20" type="ORF">BU16DRAFT_18086</name>
</gene>
<feature type="compositionally biased region" description="Pro residues" evidence="16">
    <location>
        <begin position="262"/>
        <end position="282"/>
    </location>
</feature>
<dbReference type="Proteomes" id="UP000799750">
    <property type="component" value="Unassembled WGS sequence"/>
</dbReference>
<dbReference type="InterPro" id="IPR051735">
    <property type="entry name" value="CFEM_domain"/>
</dbReference>
<evidence type="ECO:0000256" key="10">
    <source>
        <dbReference type="ARBA" id="ARBA00023004"/>
    </source>
</evidence>
<dbReference type="GO" id="GO:0098552">
    <property type="term" value="C:side of membrane"/>
    <property type="evidence" value="ECO:0007669"/>
    <property type="project" value="UniProtKB-KW"/>
</dbReference>
<evidence type="ECO:0000256" key="15">
    <source>
        <dbReference type="PROSITE-ProRule" id="PRU01356"/>
    </source>
</evidence>
<dbReference type="GO" id="GO:0005576">
    <property type="term" value="C:extracellular region"/>
    <property type="evidence" value="ECO:0007669"/>
    <property type="project" value="UniProtKB-SubCell"/>
</dbReference>
<sequence>MTRLLLLSTIYSIASFAVAQYPSCALSCLDNITEINAAGCTATDAYCQCTNTAYLEEVTCCIRGACDSADQTTAFNQAVYNCATWGVTLNTHVSVTCSSATASAASTAAANTAIASTEAPSVATSSAVSYFSPKPKTYKSKKKHGLTSGAKGGIGGGIALVVLVVTALSGFLLKRRNSKKAAMIAPGAPATAIVPGAPAAYVGKEATTVAVEPVPSPAPQYSTQGGPYAPPMQPQGQYPQPIYTPQPQYPAPPQQQYAQYGQPPPQQFQQPPPQQFQQPPPQQFQQPVYSPGPELQGSPIGQQLQQNFTSTELPGAGAPQTKHEAP</sequence>
<dbReference type="PANTHER" id="PTHR37928">
    <property type="entry name" value="CFEM DOMAIN PROTEIN (AFU_ORTHOLOGUE AFUA_6G14090)"/>
    <property type="match status" value="1"/>
</dbReference>
<dbReference type="GO" id="GO:0005886">
    <property type="term" value="C:plasma membrane"/>
    <property type="evidence" value="ECO:0007669"/>
    <property type="project" value="UniProtKB-SubCell"/>
</dbReference>
<keyword evidence="17" id="KW-1133">Transmembrane helix</keyword>
<feature type="disulfide bond" evidence="15">
    <location>
        <begin position="49"/>
        <end position="82"/>
    </location>
</feature>
<keyword evidence="13" id="KW-0325">Glycoprotein</keyword>
<accession>A0A6A6RDC4</accession>
<keyword evidence="5" id="KW-0964">Secreted</keyword>
<feature type="region of interest" description="Disordered" evidence="16">
    <location>
        <begin position="213"/>
        <end position="326"/>
    </location>
</feature>
<keyword evidence="9 18" id="KW-0732">Signal</keyword>
<keyword evidence="21" id="KW-1185">Reference proteome</keyword>
<evidence type="ECO:0000256" key="16">
    <source>
        <dbReference type="SAM" id="MobiDB-lite"/>
    </source>
</evidence>
<feature type="signal peptide" evidence="18">
    <location>
        <begin position="1"/>
        <end position="19"/>
    </location>
</feature>
<evidence type="ECO:0000256" key="1">
    <source>
        <dbReference type="ARBA" id="ARBA00004609"/>
    </source>
</evidence>
<evidence type="ECO:0000256" key="14">
    <source>
        <dbReference type="ARBA" id="ARBA00023288"/>
    </source>
</evidence>
<reference evidence="20" key="1">
    <citation type="journal article" date="2020" name="Stud. Mycol.">
        <title>101 Dothideomycetes genomes: a test case for predicting lifestyles and emergence of pathogens.</title>
        <authorList>
            <person name="Haridas S."/>
            <person name="Albert R."/>
            <person name="Binder M."/>
            <person name="Bloem J."/>
            <person name="Labutti K."/>
            <person name="Salamov A."/>
            <person name="Andreopoulos B."/>
            <person name="Baker S."/>
            <person name="Barry K."/>
            <person name="Bills G."/>
            <person name="Bluhm B."/>
            <person name="Cannon C."/>
            <person name="Castanera R."/>
            <person name="Culley D."/>
            <person name="Daum C."/>
            <person name="Ezra D."/>
            <person name="Gonzalez J."/>
            <person name="Henrissat B."/>
            <person name="Kuo A."/>
            <person name="Liang C."/>
            <person name="Lipzen A."/>
            <person name="Lutzoni F."/>
            <person name="Magnuson J."/>
            <person name="Mondo S."/>
            <person name="Nolan M."/>
            <person name="Ohm R."/>
            <person name="Pangilinan J."/>
            <person name="Park H.-J."/>
            <person name="Ramirez L."/>
            <person name="Alfaro M."/>
            <person name="Sun H."/>
            <person name="Tritt A."/>
            <person name="Yoshinaga Y."/>
            <person name="Zwiers L.-H."/>
            <person name="Turgeon B."/>
            <person name="Goodwin S."/>
            <person name="Spatafora J."/>
            <person name="Crous P."/>
            <person name="Grigoriev I."/>
        </authorList>
    </citation>
    <scope>NUCLEOTIDE SEQUENCE</scope>
    <source>
        <strain evidence="20">CBS 269.34</strain>
    </source>
</reference>
<evidence type="ECO:0000256" key="18">
    <source>
        <dbReference type="SAM" id="SignalP"/>
    </source>
</evidence>
<keyword evidence="4" id="KW-1003">Cell membrane</keyword>
<evidence type="ECO:0000256" key="13">
    <source>
        <dbReference type="ARBA" id="ARBA00023180"/>
    </source>
</evidence>
<keyword evidence="12 15" id="KW-1015">Disulfide bond</keyword>
<feature type="transmembrane region" description="Helical" evidence="17">
    <location>
        <begin position="152"/>
        <end position="173"/>
    </location>
</feature>
<evidence type="ECO:0000256" key="9">
    <source>
        <dbReference type="ARBA" id="ARBA00022729"/>
    </source>
</evidence>
<dbReference type="InterPro" id="IPR008427">
    <property type="entry name" value="Extracellular_membr_CFEM_dom"/>
</dbReference>
<keyword evidence="6 15" id="KW-0349">Heme</keyword>
<comment type="subcellular location">
    <subcellularLocation>
        <location evidence="1">Cell membrane</location>
        <topology evidence="1">Lipid-anchor</topology>
        <topology evidence="1">GPI-anchor</topology>
    </subcellularLocation>
    <subcellularLocation>
        <location evidence="2">Secreted</location>
    </subcellularLocation>
</comment>
<evidence type="ECO:0000313" key="20">
    <source>
        <dbReference type="EMBL" id="KAF2502745.1"/>
    </source>
</evidence>
<evidence type="ECO:0000256" key="2">
    <source>
        <dbReference type="ARBA" id="ARBA00004613"/>
    </source>
</evidence>
<keyword evidence="11 17" id="KW-0472">Membrane</keyword>
<evidence type="ECO:0000259" key="19">
    <source>
        <dbReference type="PROSITE" id="PS52012"/>
    </source>
</evidence>
<evidence type="ECO:0000256" key="3">
    <source>
        <dbReference type="ARBA" id="ARBA00010031"/>
    </source>
</evidence>
<dbReference type="EMBL" id="MU004181">
    <property type="protein sequence ID" value="KAF2502745.1"/>
    <property type="molecule type" value="Genomic_DNA"/>
</dbReference>
<dbReference type="GO" id="GO:0046872">
    <property type="term" value="F:metal ion binding"/>
    <property type="evidence" value="ECO:0007669"/>
    <property type="project" value="UniProtKB-UniRule"/>
</dbReference>
<feature type="chain" id="PRO_5025379889" description="CFEM domain-containing protein" evidence="18">
    <location>
        <begin position="20"/>
        <end position="326"/>
    </location>
</feature>
<dbReference type="OrthoDB" id="3065412at2759"/>
<evidence type="ECO:0000256" key="11">
    <source>
        <dbReference type="ARBA" id="ARBA00023136"/>
    </source>
</evidence>
<evidence type="ECO:0000256" key="17">
    <source>
        <dbReference type="SAM" id="Phobius"/>
    </source>
</evidence>
<dbReference type="Pfam" id="PF05730">
    <property type="entry name" value="CFEM"/>
    <property type="match status" value="1"/>
</dbReference>
<keyword evidence="10 15" id="KW-0408">Iron</keyword>
<evidence type="ECO:0000256" key="7">
    <source>
        <dbReference type="ARBA" id="ARBA00022622"/>
    </source>
</evidence>
<organism evidence="20 21">
    <name type="scientific">Lophium mytilinum</name>
    <dbReference type="NCBI Taxonomy" id="390894"/>
    <lineage>
        <taxon>Eukaryota</taxon>
        <taxon>Fungi</taxon>
        <taxon>Dikarya</taxon>
        <taxon>Ascomycota</taxon>
        <taxon>Pezizomycotina</taxon>
        <taxon>Dothideomycetes</taxon>
        <taxon>Pleosporomycetidae</taxon>
        <taxon>Mytilinidiales</taxon>
        <taxon>Mytilinidiaceae</taxon>
        <taxon>Lophium</taxon>
    </lineage>
</organism>
<dbReference type="AlphaFoldDB" id="A0A6A6RDC4"/>